<dbReference type="PANTHER" id="PTHR43343">
    <property type="entry name" value="PEPTIDASE S12"/>
    <property type="match status" value="1"/>
</dbReference>
<reference evidence="5 6" key="1">
    <citation type="journal article" date="2016" name="Nat. Commun.">
        <title>Thousands of microbial genomes shed light on interconnected biogeochemical processes in an aquifer system.</title>
        <authorList>
            <person name="Anantharaman K."/>
            <person name="Brown C.T."/>
            <person name="Hug L.A."/>
            <person name="Sharon I."/>
            <person name="Castelle C.J."/>
            <person name="Probst A.J."/>
            <person name="Thomas B.C."/>
            <person name="Singh A."/>
            <person name="Wilkins M.J."/>
            <person name="Karaoz U."/>
            <person name="Brodie E.L."/>
            <person name="Williams K.H."/>
            <person name="Hubbard S.S."/>
            <person name="Banfield J.F."/>
        </authorList>
    </citation>
    <scope>NUCLEOTIDE SEQUENCE [LARGE SCALE GENOMIC DNA]</scope>
</reference>
<dbReference type="Gene3D" id="2.30.42.10">
    <property type="match status" value="1"/>
</dbReference>
<keyword evidence="3" id="KW-0378">Hydrolase</keyword>
<comment type="caution">
    <text evidence="5">The sequence shown here is derived from an EMBL/GenBank/DDBJ whole genome shotgun (WGS) entry which is preliminary data.</text>
</comment>
<dbReference type="STRING" id="1802555.A2755_02535"/>
<dbReference type="InterPro" id="IPR036034">
    <property type="entry name" value="PDZ_sf"/>
</dbReference>
<organism evidence="5 6">
    <name type="scientific">Candidatus Wolfebacteria bacterium RIFCSPHIGHO2_01_FULL_48_22</name>
    <dbReference type="NCBI Taxonomy" id="1802555"/>
    <lineage>
        <taxon>Bacteria</taxon>
        <taxon>Candidatus Wolfeibacteriota</taxon>
    </lineage>
</organism>
<evidence type="ECO:0000313" key="5">
    <source>
        <dbReference type="EMBL" id="OGM91255.1"/>
    </source>
</evidence>
<feature type="domain" description="PDZ" evidence="4">
    <location>
        <begin position="257"/>
        <end position="325"/>
    </location>
</feature>
<dbReference type="InterPro" id="IPR043504">
    <property type="entry name" value="Peptidase_S1_PA_chymotrypsin"/>
</dbReference>
<dbReference type="Pfam" id="PF13180">
    <property type="entry name" value="PDZ_2"/>
    <property type="match status" value="1"/>
</dbReference>
<dbReference type="SUPFAM" id="SSF50494">
    <property type="entry name" value="Trypsin-like serine proteases"/>
    <property type="match status" value="1"/>
</dbReference>
<dbReference type="PANTHER" id="PTHR43343:SF3">
    <property type="entry name" value="PROTEASE DO-LIKE 8, CHLOROPLASTIC"/>
    <property type="match status" value="1"/>
</dbReference>
<dbReference type="InterPro" id="IPR001478">
    <property type="entry name" value="PDZ"/>
</dbReference>
<dbReference type="Gene3D" id="2.40.10.10">
    <property type="entry name" value="Trypsin-like serine proteases"/>
    <property type="match status" value="2"/>
</dbReference>
<dbReference type="Pfam" id="PF13365">
    <property type="entry name" value="Trypsin_2"/>
    <property type="match status" value="1"/>
</dbReference>
<gene>
    <name evidence="5" type="ORF">A2755_02535</name>
</gene>
<dbReference type="SUPFAM" id="SSF50156">
    <property type="entry name" value="PDZ domain-like"/>
    <property type="match status" value="1"/>
</dbReference>
<proteinExistence type="inferred from homology"/>
<dbReference type="PRINTS" id="PR00834">
    <property type="entry name" value="PROTEASES2C"/>
</dbReference>
<keyword evidence="2" id="KW-0645">Protease</keyword>
<evidence type="ECO:0000256" key="3">
    <source>
        <dbReference type="ARBA" id="ARBA00022801"/>
    </source>
</evidence>
<evidence type="ECO:0000256" key="2">
    <source>
        <dbReference type="ARBA" id="ARBA00022670"/>
    </source>
</evidence>
<dbReference type="EMBL" id="MGIP01000011">
    <property type="protein sequence ID" value="OGM91255.1"/>
    <property type="molecule type" value="Genomic_DNA"/>
</dbReference>
<dbReference type="AlphaFoldDB" id="A0A1F8DTT7"/>
<sequence>MSPDEKKRTQLIQKAAKAVVSISVAGSPQKNGYGRASMKPSFLDRLSQKAIDVTEGGGSGFLVHLSGIIVTNTHVMPRDAGAYTAATSDGRAFDAKVIGTDEVHDVAFLKINDSGKLPYLALGDSSKLMLGQSVYAIGNVLGYFKNTVSAGIISGLTRSIEAMNEEIKEELHGLIQTDAAINPGNSGGPLIDSSGKVIGINSAAVPHAENIAFAIPIHVIKGNLSDILKYGKIQRAYLGVRHICVNERIQRAFHLPINYGIWVMSPAKHSGAVLADSPAQKAGLRERDIIAEINGKKLGENFTLEEFLEDAKGGQKIVLTVLRGTKRLQLKTTLVEKT</sequence>
<dbReference type="InterPro" id="IPR009003">
    <property type="entry name" value="Peptidase_S1_PA"/>
</dbReference>
<dbReference type="SMART" id="SM00228">
    <property type="entry name" value="PDZ"/>
    <property type="match status" value="1"/>
</dbReference>
<accession>A0A1F8DTT7</accession>
<dbReference type="GO" id="GO:0006508">
    <property type="term" value="P:proteolysis"/>
    <property type="evidence" value="ECO:0007669"/>
    <property type="project" value="UniProtKB-KW"/>
</dbReference>
<evidence type="ECO:0000313" key="6">
    <source>
        <dbReference type="Proteomes" id="UP000177029"/>
    </source>
</evidence>
<evidence type="ECO:0000259" key="4">
    <source>
        <dbReference type="SMART" id="SM00228"/>
    </source>
</evidence>
<comment type="similarity">
    <text evidence="1">Belongs to the peptidase S1C family.</text>
</comment>
<protein>
    <recommendedName>
        <fullName evidence="4">PDZ domain-containing protein</fullName>
    </recommendedName>
</protein>
<dbReference type="GO" id="GO:0004252">
    <property type="term" value="F:serine-type endopeptidase activity"/>
    <property type="evidence" value="ECO:0007669"/>
    <property type="project" value="InterPro"/>
</dbReference>
<name>A0A1F8DTT7_9BACT</name>
<evidence type="ECO:0000256" key="1">
    <source>
        <dbReference type="ARBA" id="ARBA00010541"/>
    </source>
</evidence>
<dbReference type="Proteomes" id="UP000177029">
    <property type="component" value="Unassembled WGS sequence"/>
</dbReference>
<dbReference type="InterPro" id="IPR051201">
    <property type="entry name" value="Chloro_Bact_Ser_Proteases"/>
</dbReference>
<dbReference type="InterPro" id="IPR001940">
    <property type="entry name" value="Peptidase_S1C"/>
</dbReference>